<evidence type="ECO:0000313" key="2">
    <source>
        <dbReference type="Proteomes" id="UP000321857"/>
    </source>
</evidence>
<proteinExistence type="predicted"/>
<protein>
    <submittedName>
        <fullName evidence="1">Uncharacterized protein</fullName>
    </submittedName>
</protein>
<dbReference type="AlphaFoldDB" id="A0A516ISL7"/>
<name>A0A516ISL7_9SPHN</name>
<organism evidence="1 2">
    <name type="scientific">Sphingomonas xanthus</name>
    <dbReference type="NCBI Taxonomy" id="2594473"/>
    <lineage>
        <taxon>Bacteria</taxon>
        <taxon>Pseudomonadati</taxon>
        <taxon>Pseudomonadota</taxon>
        <taxon>Alphaproteobacteria</taxon>
        <taxon>Sphingomonadales</taxon>
        <taxon>Sphingomonadaceae</taxon>
        <taxon>Sphingomonas</taxon>
    </lineage>
</organism>
<dbReference type="KEGG" id="sxa:FMM02_07870"/>
<sequence length="75" mass="7890">MLAAELDNARDLLVAMGDELAMSPEVVAEHGVALQAVDIVGQMIGHIANVVRAEDRAHAIERIGMCELKAKLGAA</sequence>
<evidence type="ECO:0000313" key="1">
    <source>
        <dbReference type="EMBL" id="QDP19880.1"/>
    </source>
</evidence>
<dbReference type="OrthoDB" id="7569417at2"/>
<dbReference type="Proteomes" id="UP000321857">
    <property type="component" value="Chromosome"/>
</dbReference>
<dbReference type="EMBL" id="CP041659">
    <property type="protein sequence ID" value="QDP19880.1"/>
    <property type="molecule type" value="Genomic_DNA"/>
</dbReference>
<gene>
    <name evidence="1" type="ORF">FMM02_07870</name>
</gene>
<keyword evidence="2" id="KW-1185">Reference proteome</keyword>
<reference evidence="1 2" key="1">
    <citation type="submission" date="2019-07" db="EMBL/GenBank/DDBJ databases">
        <title>Sphingomonas AE3 Genome sequencing and assembly.</title>
        <authorList>
            <person name="Kim H."/>
        </authorList>
    </citation>
    <scope>NUCLEOTIDE SEQUENCE [LARGE SCALE GENOMIC DNA]</scope>
    <source>
        <strain evidence="1 2">AE3</strain>
    </source>
</reference>
<accession>A0A516ISL7</accession>